<evidence type="ECO:0000313" key="4">
    <source>
        <dbReference type="Proteomes" id="UP001219349"/>
    </source>
</evidence>
<dbReference type="RefSeq" id="WP_271884816.1">
    <property type="nucleotide sequence ID" value="NZ_CP067136.1"/>
</dbReference>
<dbReference type="EMBL" id="CP067136">
    <property type="protein sequence ID" value="WCR07658.1"/>
    <property type="molecule type" value="Genomic_DNA"/>
</dbReference>
<evidence type="ECO:0000256" key="1">
    <source>
        <dbReference type="ARBA" id="ARBA00009981"/>
    </source>
</evidence>
<accession>A0ABY7SM67</accession>
<gene>
    <name evidence="3" type="ORF">JHX87_02075</name>
</gene>
<evidence type="ECO:0000256" key="2">
    <source>
        <dbReference type="RuleBase" id="RU362080"/>
    </source>
</evidence>
<comment type="function">
    <text evidence="2">Antitoxin component of a type II toxin-antitoxin (TA) system.</text>
</comment>
<evidence type="ECO:0000313" key="3">
    <source>
        <dbReference type="EMBL" id="WCR07658.1"/>
    </source>
</evidence>
<dbReference type="InterPro" id="IPR036165">
    <property type="entry name" value="YefM-like_sf"/>
</dbReference>
<proteinExistence type="inferred from homology"/>
<protein>
    <recommendedName>
        <fullName evidence="2">Antitoxin</fullName>
    </recommendedName>
</protein>
<dbReference type="InterPro" id="IPR006442">
    <property type="entry name" value="Antitoxin_Phd/YefM"/>
</dbReference>
<dbReference type="Pfam" id="PF02604">
    <property type="entry name" value="PhdYeFM_antitox"/>
    <property type="match status" value="1"/>
</dbReference>
<dbReference type="Gene3D" id="3.40.1620.10">
    <property type="entry name" value="YefM-like domain"/>
    <property type="match status" value="1"/>
</dbReference>
<comment type="similarity">
    <text evidence="1 2">Belongs to the phD/YefM antitoxin family.</text>
</comment>
<reference evidence="3 4" key="1">
    <citation type="submission" date="2021-01" db="EMBL/GenBank/DDBJ databases">
        <title>Biogeographic distribution of Paracoccus.</title>
        <authorList>
            <person name="Hollensteiner J."/>
            <person name="Leineberger J."/>
            <person name="Brinkhoff T."/>
            <person name="Daniel R."/>
        </authorList>
    </citation>
    <scope>NUCLEOTIDE SEQUENCE [LARGE SCALE GENOMIC DNA]</scope>
    <source>
        <strain evidence="3 4">KCTC 22803</strain>
    </source>
</reference>
<dbReference type="SUPFAM" id="SSF143120">
    <property type="entry name" value="YefM-like"/>
    <property type="match status" value="1"/>
</dbReference>
<keyword evidence="4" id="KW-1185">Reference proteome</keyword>
<name>A0ABY7SM67_9RHOB</name>
<organism evidence="3 4">
    <name type="scientific">Paracoccus fistulariae</name>
    <dbReference type="NCBI Taxonomy" id="658446"/>
    <lineage>
        <taxon>Bacteria</taxon>
        <taxon>Pseudomonadati</taxon>
        <taxon>Pseudomonadota</taxon>
        <taxon>Alphaproteobacteria</taxon>
        <taxon>Rhodobacterales</taxon>
        <taxon>Paracoccaceae</taxon>
        <taxon>Paracoccus</taxon>
    </lineage>
</organism>
<dbReference type="Proteomes" id="UP001219349">
    <property type="component" value="Chromosome"/>
</dbReference>
<sequence>MKAMSARDAKHQFGLLIDTARAEPVVIEKHGRPVVVVVAVEEFERLKALDDAATDKPRKN</sequence>
<dbReference type="NCBIfam" id="TIGR01552">
    <property type="entry name" value="phd_fam"/>
    <property type="match status" value="1"/>
</dbReference>